<name>A0ABT7SZR2_9ALTE</name>
<dbReference type="EMBL" id="JAUCBP010000012">
    <property type="protein sequence ID" value="MDM7861672.1"/>
    <property type="molecule type" value="Genomic_DNA"/>
</dbReference>
<dbReference type="CDD" id="cd07756">
    <property type="entry name" value="CYTH-like_Pase_CHAD"/>
    <property type="match status" value="1"/>
</dbReference>
<dbReference type="RefSeq" id="WP_289366316.1">
    <property type="nucleotide sequence ID" value="NZ_JAUCBP010000012.1"/>
</dbReference>
<dbReference type="PANTHER" id="PTHR39569">
    <property type="entry name" value="INORGANIC TRIPHOSPHATASE"/>
    <property type="match status" value="1"/>
</dbReference>
<dbReference type="InterPro" id="IPR033469">
    <property type="entry name" value="CYTH-like_dom_sf"/>
</dbReference>
<evidence type="ECO:0000313" key="3">
    <source>
        <dbReference type="Proteomes" id="UP001234343"/>
    </source>
</evidence>
<dbReference type="InterPro" id="IPR039013">
    <property type="entry name" value="YgiF"/>
</dbReference>
<protein>
    <submittedName>
        <fullName evidence="2">CYTH domain-containing protein</fullName>
    </submittedName>
</protein>
<feature type="domain" description="CYTH" evidence="1">
    <location>
        <begin position="2"/>
        <end position="211"/>
    </location>
</feature>
<dbReference type="Gene3D" id="2.40.320.10">
    <property type="entry name" value="Hypothetical Protein Pfu-838710-001"/>
    <property type="match status" value="1"/>
</dbReference>
<comment type="caution">
    <text evidence="2">The sequence shown here is derived from an EMBL/GenBank/DDBJ whole genome shotgun (WGS) entry which is preliminary data.</text>
</comment>
<proteinExistence type="predicted"/>
<dbReference type="SMART" id="SM01118">
    <property type="entry name" value="CYTH"/>
    <property type="match status" value="1"/>
</dbReference>
<organism evidence="2 3">
    <name type="scientific">Alteromonas arenosi</name>
    <dbReference type="NCBI Taxonomy" id="3055817"/>
    <lineage>
        <taxon>Bacteria</taxon>
        <taxon>Pseudomonadati</taxon>
        <taxon>Pseudomonadota</taxon>
        <taxon>Gammaproteobacteria</taxon>
        <taxon>Alteromonadales</taxon>
        <taxon>Alteromonadaceae</taxon>
        <taxon>Alteromonas/Salinimonas group</taxon>
        <taxon>Alteromonas</taxon>
    </lineage>
</organism>
<sequence length="505" mass="58104">MNNELEMKFVINGEGHSAFKELLPKIANLLGEEGNIDVDYQRKQLTNQYFDTEDFFFSKHKFGFRVRGCNGEFEQTLKTQGLTVGGLHQRGEYNVPIEGAQPDLTLFDTVSWPDNERSDALNSRLVERFATNFQRDQYQLTIGDDVLEVVFDKGEVITDNDSMPIDEVEIELKHGDVKRVFQLARILNQHLSLRLSDTTKAAMGYTLMGEARWTRKPLPEYLPLQAHCTTEDAFCAAVACAVSHWQHHEQVYMATNGLKYLDQVNEGLYLLMQSVSLYLPVLQCGPLLNLHKRLISYSRKWLWLTELHNIRFLRAKRGPFSHYLNEHDSLMSYLQGRKMGLLQGRSPEALFFDSEANEIKILTSEIIYFKPWRAEAHGAEKPVLEHAKGWLSQGWQNAMQSLAQPEPLTQTHYIATENILRQALTHGFLLAELFSDQRGEFRAPWLDILIGVEELKALITLKKLLTDAEFDEDTELKSWTADKLKSLLHVIERTRGVAIQLEAYW</sequence>
<keyword evidence="3" id="KW-1185">Reference proteome</keyword>
<dbReference type="PANTHER" id="PTHR39569:SF1">
    <property type="entry name" value="INORGANIC TRIPHOSPHATASE"/>
    <property type="match status" value="1"/>
</dbReference>
<dbReference type="Pfam" id="PF01928">
    <property type="entry name" value="CYTH"/>
    <property type="match status" value="1"/>
</dbReference>
<dbReference type="PROSITE" id="PS51707">
    <property type="entry name" value="CYTH"/>
    <property type="match status" value="1"/>
</dbReference>
<gene>
    <name evidence="2" type="ORF">QTP81_13810</name>
</gene>
<evidence type="ECO:0000313" key="2">
    <source>
        <dbReference type="EMBL" id="MDM7861672.1"/>
    </source>
</evidence>
<dbReference type="Proteomes" id="UP001234343">
    <property type="component" value="Unassembled WGS sequence"/>
</dbReference>
<evidence type="ECO:0000259" key="1">
    <source>
        <dbReference type="PROSITE" id="PS51707"/>
    </source>
</evidence>
<accession>A0ABT7SZR2</accession>
<dbReference type="SUPFAM" id="SSF55154">
    <property type="entry name" value="CYTH-like phosphatases"/>
    <property type="match status" value="1"/>
</dbReference>
<reference evidence="2 3" key="1">
    <citation type="submission" date="2023-06" db="EMBL/GenBank/DDBJ databases">
        <title>Alteromonas sp. ASW11-36 isolated from intertidal sand.</title>
        <authorList>
            <person name="Li Y."/>
        </authorList>
    </citation>
    <scope>NUCLEOTIDE SEQUENCE [LARGE SCALE GENOMIC DNA]</scope>
    <source>
        <strain evidence="2 3">ASW11-36</strain>
    </source>
</reference>
<dbReference type="InterPro" id="IPR023577">
    <property type="entry name" value="CYTH_domain"/>
</dbReference>